<dbReference type="KEGG" id="mru:mru_0234"/>
<dbReference type="InterPro" id="IPR025098">
    <property type="entry name" value="DUF4013"/>
</dbReference>
<dbReference type="AlphaFoldDB" id="D3DZD1"/>
<dbReference type="EMBL" id="CP001719">
    <property type="protein sequence ID" value="ADC46086.1"/>
    <property type="molecule type" value="Genomic_DNA"/>
</dbReference>
<feature type="transmembrane region" description="Helical" evidence="1">
    <location>
        <begin position="156"/>
        <end position="179"/>
    </location>
</feature>
<dbReference type="RefSeq" id="WP_012955042.1">
    <property type="nucleotide sequence ID" value="NC_013790.1"/>
</dbReference>
<feature type="transmembrane region" description="Helical" evidence="1">
    <location>
        <begin position="72"/>
        <end position="93"/>
    </location>
</feature>
<keyword evidence="1" id="KW-0472">Membrane</keyword>
<evidence type="ECO:0000313" key="3">
    <source>
        <dbReference type="Proteomes" id="UP000008680"/>
    </source>
</evidence>
<name>D3DZD1_METRM</name>
<feature type="transmembrane region" description="Helical" evidence="1">
    <location>
        <begin position="22"/>
        <end position="44"/>
    </location>
</feature>
<evidence type="ECO:0008006" key="4">
    <source>
        <dbReference type="Google" id="ProtNLM"/>
    </source>
</evidence>
<gene>
    <name evidence="2" type="ordered locus">mru_0234</name>
</gene>
<evidence type="ECO:0000313" key="2">
    <source>
        <dbReference type="EMBL" id="ADC46086.1"/>
    </source>
</evidence>
<dbReference type="eggNOG" id="arCOG02879">
    <property type="taxonomic scope" value="Archaea"/>
</dbReference>
<reference evidence="2 3" key="1">
    <citation type="journal article" date="2010" name="PLoS ONE">
        <title>The genome sequence of the rumen methanogen Methanobrevibacter ruminantium reveals new possibilities for controlling ruminant methane emissions.</title>
        <authorList>
            <person name="Leahy S.C."/>
            <person name="Kelly W.J."/>
            <person name="Altermann E."/>
            <person name="Ronimus R.S."/>
            <person name="Yeoman C.J."/>
            <person name="Pacheco D.M."/>
            <person name="Li D."/>
            <person name="Kong Z."/>
            <person name="McTavish S."/>
            <person name="Sang C."/>
            <person name="Lambie S.C."/>
            <person name="Janssen P.H."/>
            <person name="Dey D."/>
            <person name="Attwood G.T."/>
        </authorList>
    </citation>
    <scope>NUCLEOTIDE SEQUENCE [LARGE SCALE GENOMIC DNA]</scope>
    <source>
        <strain evidence="3">ATCC 35063 / DSM 1093 / JCM 13430 / OCM 146 / M1</strain>
    </source>
</reference>
<dbReference type="GeneID" id="8769874"/>
<protein>
    <recommendedName>
        <fullName evidence="4">Glycerophosphoryl diester phosphodiesterase membrane domain-containing protein</fullName>
    </recommendedName>
</protein>
<keyword evidence="1" id="KW-1133">Transmembrane helix</keyword>
<keyword evidence="3" id="KW-1185">Reference proteome</keyword>
<dbReference type="HOGENOM" id="CLU_079270_0_0_2"/>
<keyword evidence="1" id="KW-0812">Transmembrane</keyword>
<dbReference type="Proteomes" id="UP000008680">
    <property type="component" value="Chromosome"/>
</dbReference>
<organism evidence="2 3">
    <name type="scientific">Methanobrevibacter ruminantium (strain ATCC 35063 / DSM 1093 / JCM 13430 / OCM 146 / M1)</name>
    <name type="common">Methanobacterium ruminantium</name>
    <dbReference type="NCBI Taxonomy" id="634498"/>
    <lineage>
        <taxon>Archaea</taxon>
        <taxon>Methanobacteriati</taxon>
        <taxon>Methanobacteriota</taxon>
        <taxon>Methanomada group</taxon>
        <taxon>Methanobacteria</taxon>
        <taxon>Methanobacteriales</taxon>
        <taxon>Methanobacteriaceae</taxon>
        <taxon>Methanobrevibacter</taxon>
    </lineage>
</organism>
<accession>D3DZD1</accession>
<dbReference type="PATRIC" id="fig|634498.28.peg.238"/>
<proteinExistence type="predicted"/>
<dbReference type="Pfam" id="PF13197">
    <property type="entry name" value="DUF4013"/>
    <property type="match status" value="1"/>
</dbReference>
<feature type="transmembrane region" description="Helical" evidence="1">
    <location>
        <begin position="246"/>
        <end position="268"/>
    </location>
</feature>
<evidence type="ECO:0000256" key="1">
    <source>
        <dbReference type="SAM" id="Phobius"/>
    </source>
</evidence>
<feature type="transmembrane region" description="Helical" evidence="1">
    <location>
        <begin position="209"/>
        <end position="234"/>
    </location>
</feature>
<dbReference type="OrthoDB" id="107590at2157"/>
<feature type="transmembrane region" description="Helical" evidence="1">
    <location>
        <begin position="123"/>
        <end position="144"/>
    </location>
</feature>
<sequence length="282" mass="31005">MASITDIIKEGLKYPFNDTRKVLILGLIFLISGLISLFTQYVVYDSMTLMVNASPYTSVNGMFASIPPSNSALIFLSWIVTFILFLFTSGYIYDVIKYAIDGRYELPDFGNIFAILKNGLRTLIVGIVYSIVPALIFILGLMLMVNEASGEAVNMFGLILLFVSFIVAIFIYLIEVIAISHMVENDSLKSAFQFSEIFDIISNMGWGRFIGALIFAFIVIAIISMFFGMIFGAISTGIGILFDSALVSTLVSSILTGLLLSPYISIALGRMFGSVYKEAISE</sequence>
<dbReference type="STRING" id="634498.mru_0234"/>